<dbReference type="AlphaFoldDB" id="A0A915EK55"/>
<proteinExistence type="predicted"/>
<keyword evidence="1" id="KW-1133">Transmembrane helix</keyword>
<evidence type="ECO:0000256" key="1">
    <source>
        <dbReference type="SAM" id="Phobius"/>
    </source>
</evidence>
<keyword evidence="1" id="KW-0472">Membrane</keyword>
<dbReference type="WBParaSite" id="jg760">
    <property type="protein sequence ID" value="jg760"/>
    <property type="gene ID" value="jg760"/>
</dbReference>
<protein>
    <submittedName>
        <fullName evidence="3">F-box domain-containing protein</fullName>
    </submittedName>
</protein>
<keyword evidence="1" id="KW-0812">Transmembrane</keyword>
<organism evidence="2 3">
    <name type="scientific">Ditylenchus dipsaci</name>
    <dbReference type="NCBI Taxonomy" id="166011"/>
    <lineage>
        <taxon>Eukaryota</taxon>
        <taxon>Metazoa</taxon>
        <taxon>Ecdysozoa</taxon>
        <taxon>Nematoda</taxon>
        <taxon>Chromadorea</taxon>
        <taxon>Rhabditida</taxon>
        <taxon>Tylenchina</taxon>
        <taxon>Tylenchomorpha</taxon>
        <taxon>Sphaerularioidea</taxon>
        <taxon>Anguinidae</taxon>
        <taxon>Anguininae</taxon>
        <taxon>Ditylenchus</taxon>
    </lineage>
</organism>
<evidence type="ECO:0000313" key="3">
    <source>
        <dbReference type="WBParaSite" id="jg760"/>
    </source>
</evidence>
<name>A0A915EK55_9BILA</name>
<accession>A0A915EK55</accession>
<evidence type="ECO:0000313" key="2">
    <source>
        <dbReference type="Proteomes" id="UP000887574"/>
    </source>
</evidence>
<dbReference type="Proteomes" id="UP000887574">
    <property type="component" value="Unplaced"/>
</dbReference>
<feature type="transmembrane region" description="Helical" evidence="1">
    <location>
        <begin position="239"/>
        <end position="258"/>
    </location>
</feature>
<keyword evidence="2" id="KW-1185">Reference proteome</keyword>
<reference evidence="3" key="1">
    <citation type="submission" date="2022-11" db="UniProtKB">
        <authorList>
            <consortium name="WormBaseParasite"/>
        </authorList>
    </citation>
    <scope>IDENTIFICATION</scope>
</reference>
<sequence>MASSVLPNEVFFQIIQSFCEEERKRLLLTSNKFCMLVVERTKCLNRDGFSASRQFSSYRRDNLYMDYPLMKRQRTFLDGLQVNTDGSDLVVTMIHKESKEQLTFRKKVLDDGEFSKRPRSSVLARLVKTSLAICIALRYFEKSLVEKVPITRASSKPDSHVASNKFMCDDEKFSYILEIYCSKKVVKPKERHVLNGRTHEVLETKTDLPNLFAGDRVTNDYSSGFIWAFVVKISKRLRIFYAIHFVLFVIVLSNVIVLRIER</sequence>